<organism evidence="5 6">
    <name type="scientific">Pseudolycoriella hygida</name>
    <dbReference type="NCBI Taxonomy" id="35572"/>
    <lineage>
        <taxon>Eukaryota</taxon>
        <taxon>Metazoa</taxon>
        <taxon>Ecdysozoa</taxon>
        <taxon>Arthropoda</taxon>
        <taxon>Hexapoda</taxon>
        <taxon>Insecta</taxon>
        <taxon>Pterygota</taxon>
        <taxon>Neoptera</taxon>
        <taxon>Endopterygota</taxon>
        <taxon>Diptera</taxon>
        <taxon>Nematocera</taxon>
        <taxon>Sciaroidea</taxon>
        <taxon>Sciaridae</taxon>
        <taxon>Pseudolycoriella</taxon>
    </lineage>
</organism>
<dbReference type="Proteomes" id="UP001151699">
    <property type="component" value="Chromosome B"/>
</dbReference>
<dbReference type="OrthoDB" id="8300214at2759"/>
<dbReference type="InterPro" id="IPR041698">
    <property type="entry name" value="Methyltransf_25"/>
</dbReference>
<dbReference type="GO" id="GO:0032259">
    <property type="term" value="P:methylation"/>
    <property type="evidence" value="ECO:0007669"/>
    <property type="project" value="UniProtKB-KW"/>
</dbReference>
<dbReference type="InterPro" id="IPR029063">
    <property type="entry name" value="SAM-dependent_MTases_sf"/>
</dbReference>
<evidence type="ECO:0000256" key="2">
    <source>
        <dbReference type="ARBA" id="ARBA00022679"/>
    </source>
</evidence>
<accession>A0A9Q0S292</accession>
<sequence length="263" mass="29755">MGLNLEEGSNAPRESTDPSHTQFDKLTTIYEDMSTWPYRRDVEIPNTLGVIGNVSGLSIMDFGCGTGIYTRRLKKDGAARVVGFDPCHPMIEYAREKAIQSGLEIEYTSELVLDMYNGQFDLVLAVYVIPYAKTKSELWDMCSRMASLLKPSGRLITLQIHPDYNLHPDYYKEYGIRLMKNESDDSDNYKDGGVVQLHICYKELDIKVNSTYWSRATLTEALFDAGFSSVVQTDLSKFSLEDISPTLLKYINQPHASLVECVK</sequence>
<dbReference type="SUPFAM" id="SSF53335">
    <property type="entry name" value="S-adenosyl-L-methionine-dependent methyltransferases"/>
    <property type="match status" value="1"/>
</dbReference>
<evidence type="ECO:0000256" key="3">
    <source>
        <dbReference type="SAM" id="MobiDB-lite"/>
    </source>
</evidence>
<comment type="caution">
    <text evidence="5">The sequence shown here is derived from an EMBL/GenBank/DDBJ whole genome shotgun (WGS) entry which is preliminary data.</text>
</comment>
<dbReference type="AlphaFoldDB" id="A0A9Q0S292"/>
<reference evidence="5" key="1">
    <citation type="submission" date="2022-07" db="EMBL/GenBank/DDBJ databases">
        <authorList>
            <person name="Trinca V."/>
            <person name="Uliana J.V.C."/>
            <person name="Torres T.T."/>
            <person name="Ward R.J."/>
            <person name="Monesi N."/>
        </authorList>
    </citation>
    <scope>NUCLEOTIDE SEQUENCE</scope>
    <source>
        <strain evidence="5">HSMRA1968</strain>
        <tissue evidence="5">Whole embryos</tissue>
    </source>
</reference>
<dbReference type="Gene3D" id="3.40.50.150">
    <property type="entry name" value="Vaccinia Virus protein VP39"/>
    <property type="match status" value="1"/>
</dbReference>
<proteinExistence type="predicted"/>
<dbReference type="EMBL" id="WJQU01000002">
    <property type="protein sequence ID" value="KAJ6641879.1"/>
    <property type="molecule type" value="Genomic_DNA"/>
</dbReference>
<evidence type="ECO:0000313" key="5">
    <source>
        <dbReference type="EMBL" id="KAJ6641879.1"/>
    </source>
</evidence>
<feature type="region of interest" description="Disordered" evidence="3">
    <location>
        <begin position="1"/>
        <end position="21"/>
    </location>
</feature>
<evidence type="ECO:0000313" key="6">
    <source>
        <dbReference type="Proteomes" id="UP001151699"/>
    </source>
</evidence>
<keyword evidence="2" id="KW-0808">Transferase</keyword>
<keyword evidence="5" id="KW-0830">Ubiquinone</keyword>
<keyword evidence="6" id="KW-1185">Reference proteome</keyword>
<name>A0A9Q0S292_9DIPT</name>
<dbReference type="CDD" id="cd02440">
    <property type="entry name" value="AdoMet_MTases"/>
    <property type="match status" value="1"/>
</dbReference>
<dbReference type="GO" id="GO:0008168">
    <property type="term" value="F:methyltransferase activity"/>
    <property type="evidence" value="ECO:0007669"/>
    <property type="project" value="UniProtKB-KW"/>
</dbReference>
<gene>
    <name evidence="5" type="primary">ubiG</name>
    <name evidence="5" type="ORF">Bhyg_06824</name>
</gene>
<dbReference type="PANTHER" id="PTHR43861:SF1">
    <property type="entry name" value="TRANS-ACONITATE 2-METHYLTRANSFERASE"/>
    <property type="match status" value="1"/>
</dbReference>
<dbReference type="PANTHER" id="PTHR43861">
    <property type="entry name" value="TRANS-ACONITATE 2-METHYLTRANSFERASE-RELATED"/>
    <property type="match status" value="1"/>
</dbReference>
<dbReference type="Pfam" id="PF13649">
    <property type="entry name" value="Methyltransf_25"/>
    <property type="match status" value="1"/>
</dbReference>
<protein>
    <submittedName>
        <fullName evidence="5">Ubiquinone biosynthesis O-methyltransferase</fullName>
    </submittedName>
</protein>
<keyword evidence="1" id="KW-0489">Methyltransferase</keyword>
<evidence type="ECO:0000256" key="1">
    <source>
        <dbReference type="ARBA" id="ARBA00022603"/>
    </source>
</evidence>
<feature type="domain" description="Methyltransferase" evidence="4">
    <location>
        <begin position="59"/>
        <end position="153"/>
    </location>
</feature>
<evidence type="ECO:0000259" key="4">
    <source>
        <dbReference type="Pfam" id="PF13649"/>
    </source>
</evidence>